<dbReference type="GeneID" id="72064214"/>
<gene>
    <name evidence="3" type="ORF">JDV02_002253</name>
</gene>
<dbReference type="EMBL" id="CP086355">
    <property type="protein sequence ID" value="UNI15747.1"/>
    <property type="molecule type" value="Genomic_DNA"/>
</dbReference>
<name>A0A9Q8QAJ6_9HYPO</name>
<protein>
    <recommendedName>
        <fullName evidence="2">F-box domain-containing protein</fullName>
    </recommendedName>
</protein>
<dbReference type="InterPro" id="IPR001810">
    <property type="entry name" value="F-box_dom"/>
</dbReference>
<dbReference type="InterPro" id="IPR056021">
    <property type="entry name" value="DUF7600"/>
</dbReference>
<dbReference type="AlphaFoldDB" id="A0A9Q8QAJ6"/>
<evidence type="ECO:0000313" key="4">
    <source>
        <dbReference type="Proteomes" id="UP000829364"/>
    </source>
</evidence>
<evidence type="ECO:0000313" key="3">
    <source>
        <dbReference type="EMBL" id="UNI15747.1"/>
    </source>
</evidence>
<dbReference type="SUPFAM" id="SSF81383">
    <property type="entry name" value="F-box domain"/>
    <property type="match status" value="1"/>
</dbReference>
<dbReference type="Pfam" id="PF24539">
    <property type="entry name" value="DUF7600"/>
    <property type="match status" value="1"/>
</dbReference>
<dbReference type="PROSITE" id="PS50181">
    <property type="entry name" value="FBOX"/>
    <property type="match status" value="1"/>
</dbReference>
<feature type="region of interest" description="Disordered" evidence="1">
    <location>
        <begin position="344"/>
        <end position="370"/>
    </location>
</feature>
<dbReference type="InterPro" id="IPR036047">
    <property type="entry name" value="F-box-like_dom_sf"/>
</dbReference>
<feature type="compositionally biased region" description="Acidic residues" evidence="1">
    <location>
        <begin position="723"/>
        <end position="748"/>
    </location>
</feature>
<sequence>MLEIVTCCCCGAGIKDEDEAPLAPWMTLYRAVYVEDGRTAPARLSGVSLRRDERQDPPFDCVVLDDDESILDEPTPSTELIRLMRKGFNDPPVPPADSVEEGRWGFPFHSSCWDIMASVVDGLDTSSRGLQALFNVLRSFPCPQGVMYWGHSYLGLYQITADTEFLSTEDALVIDNDYPFELEESSPEEVEAWDPLEEDHLAGKIIQWKEEFVPSRQPSPNPFLTDDVSGGGRLSQLPYEVITEIFAHLRSCDVYNLRLASRRIALMPLADTFFHSRFRVGHEFAHVWEAHDVEDEYRGKWRMIYMNYRAMYHHPALVNRKRVYKLAVAITTLVDQVFGVPCDGTPIPEPEPGSDEVTTDNNGAKGEASTSKWIEDQKQPFLIHTSGFVFRRIHLPDVDKIRSVAVCTVSIFGEKFVSGLQFESIMGQRQNMGYVSESTLQTLTWPECDDHPDGFELYGFHLAIDNEGVRGIAAVTFEQELSAWISDRADIPKRRLVIGRSPPTVSKWPTRLSQISAGFDGLRLLSMSLRSLHCPAPDQDEEGLDQRDSVSWIPDVPPMGLIYGLFTTLSGTSAMRFSTSRPCFVGFFGGPEAVLPDDDKLTITVHINAERRIVGIQTHLLLGDHTNVIGQEAETHNSFQIDFSDGERLTNIIHRRHRYGPDEITIYTSKRRVGRLSAPLASSFGPRPKTPALSFIHDAVGIHGFMENGLLEGIGLVYRPREESEESEEEEEEEEEDDDDDESSDDNS</sequence>
<evidence type="ECO:0000259" key="2">
    <source>
        <dbReference type="PROSITE" id="PS50181"/>
    </source>
</evidence>
<dbReference type="Proteomes" id="UP000829364">
    <property type="component" value="Chromosome 2"/>
</dbReference>
<reference evidence="3" key="1">
    <citation type="submission" date="2021-11" db="EMBL/GenBank/DDBJ databases">
        <title>Purpureocillium_takamizusanense_genome.</title>
        <authorList>
            <person name="Nguyen N.-H."/>
        </authorList>
    </citation>
    <scope>NUCLEOTIDE SEQUENCE</scope>
    <source>
        <strain evidence="3">PT3</strain>
    </source>
</reference>
<dbReference type="Pfam" id="PF00646">
    <property type="entry name" value="F-box"/>
    <property type="match status" value="1"/>
</dbReference>
<accession>A0A9Q8QAJ6</accession>
<keyword evidence="4" id="KW-1185">Reference proteome</keyword>
<proteinExistence type="predicted"/>
<evidence type="ECO:0000256" key="1">
    <source>
        <dbReference type="SAM" id="MobiDB-lite"/>
    </source>
</evidence>
<feature type="region of interest" description="Disordered" evidence="1">
    <location>
        <begin position="717"/>
        <end position="748"/>
    </location>
</feature>
<organism evidence="3 4">
    <name type="scientific">Purpureocillium takamizusanense</name>
    <dbReference type="NCBI Taxonomy" id="2060973"/>
    <lineage>
        <taxon>Eukaryota</taxon>
        <taxon>Fungi</taxon>
        <taxon>Dikarya</taxon>
        <taxon>Ascomycota</taxon>
        <taxon>Pezizomycotina</taxon>
        <taxon>Sordariomycetes</taxon>
        <taxon>Hypocreomycetidae</taxon>
        <taxon>Hypocreales</taxon>
        <taxon>Ophiocordycipitaceae</taxon>
        <taxon>Purpureocillium</taxon>
    </lineage>
</organism>
<dbReference type="KEGG" id="ptkz:JDV02_002253"/>
<dbReference type="RefSeq" id="XP_047839228.1">
    <property type="nucleotide sequence ID" value="XM_047983258.1"/>
</dbReference>
<feature type="domain" description="F-box" evidence="2">
    <location>
        <begin position="231"/>
        <end position="277"/>
    </location>
</feature>
<dbReference type="OrthoDB" id="5273847at2759"/>